<dbReference type="EMBL" id="MPRK01000199">
    <property type="protein sequence ID" value="OOZ38249.1"/>
    <property type="molecule type" value="Genomic_DNA"/>
</dbReference>
<reference evidence="2 3" key="1">
    <citation type="submission" date="2016-11" db="EMBL/GenBank/DDBJ databases">
        <title>Mixed transmission modes and dynamic genome evolution in an obligate animal-bacterial symbiosis.</title>
        <authorList>
            <person name="Russell S.L."/>
            <person name="Corbett-Detig R.B."/>
            <person name="Cavanaugh C.M."/>
        </authorList>
    </citation>
    <scope>NUCLEOTIDE SEQUENCE [LARGE SCALE GENOMIC DNA]</scope>
    <source>
        <strain evidence="2">Sp-SM6</strain>
    </source>
</reference>
<dbReference type="Proteomes" id="UP000190198">
    <property type="component" value="Unassembled WGS sequence"/>
</dbReference>
<gene>
    <name evidence="2" type="ORF">BOW52_08950</name>
</gene>
<organism evidence="2 3">
    <name type="scientific">Solemya elarraichensis gill symbiont</name>
    <dbReference type="NCBI Taxonomy" id="1918949"/>
    <lineage>
        <taxon>Bacteria</taxon>
        <taxon>Pseudomonadati</taxon>
        <taxon>Pseudomonadota</taxon>
        <taxon>Gammaproteobacteria</taxon>
        <taxon>sulfur-oxidizing symbionts</taxon>
    </lineage>
</organism>
<sequence>MAKGSKRMGFTFSTLLHAGAVALLMPVVTQITPFSANETEINLSLSSFVEQVVPEPVIETPEESVEQEVIEEPEPVVETPEEVVKEEVVETPEPIQPVIQEKPIKPEPVIAKKIPEKKKEVIKQKPIAPVKKVVAKRKPVPKSTS</sequence>
<evidence type="ECO:0000313" key="2">
    <source>
        <dbReference type="EMBL" id="OOZ38249.1"/>
    </source>
</evidence>
<name>A0A1T2KZI0_9GAMM</name>
<feature type="compositionally biased region" description="Acidic residues" evidence="1">
    <location>
        <begin position="60"/>
        <end position="81"/>
    </location>
</feature>
<dbReference type="RefSeq" id="WP_135568193.1">
    <property type="nucleotide sequence ID" value="NZ_MPRK01000199.1"/>
</dbReference>
<comment type="caution">
    <text evidence="2">The sequence shown here is derived from an EMBL/GenBank/DDBJ whole genome shotgun (WGS) entry which is preliminary data.</text>
</comment>
<accession>A0A1T2KZI0</accession>
<evidence type="ECO:0000313" key="3">
    <source>
        <dbReference type="Proteomes" id="UP000190198"/>
    </source>
</evidence>
<keyword evidence="3" id="KW-1185">Reference proteome</keyword>
<evidence type="ECO:0000256" key="1">
    <source>
        <dbReference type="SAM" id="MobiDB-lite"/>
    </source>
</evidence>
<protein>
    <submittedName>
        <fullName evidence="2">Uncharacterized protein</fullName>
    </submittedName>
</protein>
<feature type="region of interest" description="Disordered" evidence="1">
    <location>
        <begin position="59"/>
        <end position="89"/>
    </location>
</feature>
<dbReference type="AlphaFoldDB" id="A0A1T2KZI0"/>
<proteinExistence type="predicted"/>